<protein>
    <submittedName>
        <fullName evidence="2">Uncharacterized protein</fullName>
    </submittedName>
</protein>
<organism evidence="2 3">
    <name type="scientific">Malus domestica</name>
    <name type="common">Apple</name>
    <name type="synonym">Pyrus malus</name>
    <dbReference type="NCBI Taxonomy" id="3750"/>
    <lineage>
        <taxon>Eukaryota</taxon>
        <taxon>Viridiplantae</taxon>
        <taxon>Streptophyta</taxon>
        <taxon>Embryophyta</taxon>
        <taxon>Tracheophyta</taxon>
        <taxon>Spermatophyta</taxon>
        <taxon>Magnoliopsida</taxon>
        <taxon>eudicotyledons</taxon>
        <taxon>Gunneridae</taxon>
        <taxon>Pentapetalae</taxon>
        <taxon>rosids</taxon>
        <taxon>fabids</taxon>
        <taxon>Rosales</taxon>
        <taxon>Rosaceae</taxon>
        <taxon>Amygdaloideae</taxon>
        <taxon>Maleae</taxon>
        <taxon>Malus</taxon>
    </lineage>
</organism>
<proteinExistence type="predicted"/>
<sequence>MDFANKCPMKDKRLVVEVVKNKLALYTLRSKVLYSGHLQPKGPEGQRAENSPKTVSNRGLGQRALESGRAPRDRRGLEGWLLSASQPAPGWLFFFLMISYCCWL</sequence>
<comment type="caution">
    <text evidence="2">The sequence shown here is derived from an EMBL/GenBank/DDBJ whole genome shotgun (WGS) entry which is preliminary data.</text>
</comment>
<dbReference type="AlphaFoldDB" id="A0A498HUP4"/>
<dbReference type="EMBL" id="RDQH01000341">
    <property type="protein sequence ID" value="RXH72603.1"/>
    <property type="molecule type" value="Genomic_DNA"/>
</dbReference>
<feature type="region of interest" description="Disordered" evidence="1">
    <location>
        <begin position="37"/>
        <end position="72"/>
    </location>
</feature>
<evidence type="ECO:0000256" key="1">
    <source>
        <dbReference type="SAM" id="MobiDB-lite"/>
    </source>
</evidence>
<evidence type="ECO:0000313" key="2">
    <source>
        <dbReference type="EMBL" id="RXH72603.1"/>
    </source>
</evidence>
<evidence type="ECO:0000313" key="3">
    <source>
        <dbReference type="Proteomes" id="UP000290289"/>
    </source>
</evidence>
<feature type="compositionally biased region" description="Polar residues" evidence="1">
    <location>
        <begin position="48"/>
        <end position="59"/>
    </location>
</feature>
<gene>
    <name evidence="2" type="ORF">DVH24_012287</name>
</gene>
<name>A0A498HUP4_MALDO</name>
<reference evidence="2 3" key="1">
    <citation type="submission" date="2018-10" db="EMBL/GenBank/DDBJ databases">
        <title>A high-quality apple genome assembly.</title>
        <authorList>
            <person name="Hu J."/>
        </authorList>
    </citation>
    <scope>NUCLEOTIDE SEQUENCE [LARGE SCALE GENOMIC DNA]</scope>
    <source>
        <strain evidence="3">cv. HFTH1</strain>
        <tissue evidence="2">Young leaf</tissue>
    </source>
</reference>
<keyword evidence="3" id="KW-1185">Reference proteome</keyword>
<accession>A0A498HUP4</accession>
<dbReference type="Proteomes" id="UP000290289">
    <property type="component" value="Chromosome 15"/>
</dbReference>